<organism evidence="10 11">
    <name type="scientific">Mycobacterium kiyosense</name>
    <dbReference type="NCBI Taxonomy" id="2871094"/>
    <lineage>
        <taxon>Bacteria</taxon>
        <taxon>Bacillati</taxon>
        <taxon>Actinomycetota</taxon>
        <taxon>Actinomycetes</taxon>
        <taxon>Mycobacteriales</taxon>
        <taxon>Mycobacteriaceae</taxon>
        <taxon>Mycobacterium</taxon>
    </lineage>
</organism>
<name>A0A9P3UTJ4_9MYCO</name>
<feature type="active site" description="Nucleophile" evidence="3">
    <location>
        <position position="269"/>
    </location>
</feature>
<evidence type="ECO:0000259" key="8">
    <source>
        <dbReference type="Pfam" id="PF17048"/>
    </source>
</evidence>
<dbReference type="AlphaFoldDB" id="A0A9P3UTJ4"/>
<dbReference type="PANTHER" id="PTHR12670:SF1">
    <property type="entry name" value="NEUTRAL CERAMIDASE"/>
    <property type="match status" value="1"/>
</dbReference>
<evidence type="ECO:0000259" key="7">
    <source>
        <dbReference type="Pfam" id="PF04734"/>
    </source>
</evidence>
<evidence type="ECO:0000313" key="9">
    <source>
        <dbReference type="EMBL" id="GLB85538.1"/>
    </source>
</evidence>
<evidence type="ECO:0000256" key="6">
    <source>
        <dbReference type="SAM" id="MobiDB-lite"/>
    </source>
</evidence>
<dbReference type="Proteomes" id="UP001165663">
    <property type="component" value="Unassembled WGS sequence"/>
</dbReference>
<feature type="domain" description="Neutral/alkaline non-lysosomal ceramidase N-terminal" evidence="7">
    <location>
        <begin position="21"/>
        <end position="496"/>
    </location>
</feature>
<feature type="binding site" evidence="4">
    <location>
        <position position="109"/>
    </location>
    <ligand>
        <name>Zn(2+)</name>
        <dbReference type="ChEBI" id="CHEBI:29105"/>
    </ligand>
</feature>
<dbReference type="GO" id="GO:0042759">
    <property type="term" value="P:long-chain fatty acid biosynthetic process"/>
    <property type="evidence" value="ECO:0007669"/>
    <property type="project" value="TreeGrafter"/>
</dbReference>
<comment type="cofactor">
    <cofactor evidence="4">
        <name>Zn(2+)</name>
        <dbReference type="ChEBI" id="CHEBI:29105"/>
    </cofactor>
    <text evidence="4">Binds 1 zinc ion per subunit.</text>
</comment>
<dbReference type="GO" id="GO:0046514">
    <property type="term" value="P:ceramide catabolic process"/>
    <property type="evidence" value="ECO:0007669"/>
    <property type="project" value="InterPro"/>
</dbReference>
<dbReference type="GO" id="GO:0046872">
    <property type="term" value="F:metal ion binding"/>
    <property type="evidence" value="ECO:0007669"/>
    <property type="project" value="UniProtKB-KW"/>
</dbReference>
<keyword evidence="2 5" id="KW-0378">Hydrolase</keyword>
<evidence type="ECO:0000256" key="2">
    <source>
        <dbReference type="ARBA" id="ARBA00022801"/>
    </source>
</evidence>
<evidence type="ECO:0000256" key="1">
    <source>
        <dbReference type="ARBA" id="ARBA00009835"/>
    </source>
</evidence>
<feature type="binding site" evidence="4">
    <location>
        <position position="217"/>
    </location>
    <ligand>
        <name>Zn(2+)</name>
        <dbReference type="ChEBI" id="CHEBI:29105"/>
    </ligand>
</feature>
<evidence type="ECO:0000313" key="10">
    <source>
        <dbReference type="EMBL" id="GLD29625.1"/>
    </source>
</evidence>
<dbReference type="InterPro" id="IPR038445">
    <property type="entry name" value="NCDase_C_sf"/>
</dbReference>
<comment type="catalytic activity">
    <reaction evidence="5">
        <text>an N-acylsphing-4-enine + H2O = sphing-4-enine + a fatty acid</text>
        <dbReference type="Rhea" id="RHEA:20856"/>
        <dbReference type="ChEBI" id="CHEBI:15377"/>
        <dbReference type="ChEBI" id="CHEBI:28868"/>
        <dbReference type="ChEBI" id="CHEBI:52639"/>
        <dbReference type="ChEBI" id="CHEBI:57756"/>
        <dbReference type="EC" id="3.5.1.23"/>
    </reaction>
</comment>
<feature type="region of interest" description="Disordered" evidence="6">
    <location>
        <begin position="507"/>
        <end position="527"/>
    </location>
</feature>
<evidence type="ECO:0000256" key="3">
    <source>
        <dbReference type="PIRSR" id="PIRSR606823-1"/>
    </source>
</evidence>
<dbReference type="PANTHER" id="PTHR12670">
    <property type="entry name" value="CERAMIDASE"/>
    <property type="match status" value="1"/>
</dbReference>
<dbReference type="GO" id="GO:0046512">
    <property type="term" value="P:sphingosine biosynthetic process"/>
    <property type="evidence" value="ECO:0007669"/>
    <property type="project" value="TreeGrafter"/>
</dbReference>
<keyword evidence="4" id="KW-0479">Metal-binding</keyword>
<dbReference type="InterPro" id="IPR048153">
    <property type="entry name" value="Ceramidase_neut_Mycobact"/>
</dbReference>
<accession>A0A9P3UTJ4</accession>
<dbReference type="EMBL" id="BRZI01000007">
    <property type="protein sequence ID" value="GLD29625.1"/>
    <property type="molecule type" value="Genomic_DNA"/>
</dbReference>
<keyword evidence="11" id="KW-1185">Reference proteome</keyword>
<dbReference type="Pfam" id="PF04734">
    <property type="entry name" value="Ceramidase_alk"/>
    <property type="match status" value="1"/>
</dbReference>
<dbReference type="EMBL" id="BRXE01000089">
    <property type="protein sequence ID" value="GLB85538.1"/>
    <property type="molecule type" value="Genomic_DNA"/>
</dbReference>
<keyword evidence="5" id="KW-0746">Sphingolipid metabolism</keyword>
<keyword evidence="5" id="KW-0443">Lipid metabolism</keyword>
<feature type="domain" description="Neutral/alkaline non-lysosomal ceramidase C-terminal" evidence="8">
    <location>
        <begin position="501"/>
        <end position="650"/>
    </location>
</feature>
<evidence type="ECO:0000256" key="4">
    <source>
        <dbReference type="PIRSR" id="PIRSR606823-2"/>
    </source>
</evidence>
<dbReference type="EC" id="3.5.1.23" evidence="5"/>
<comment type="caution">
    <text evidence="10">The sequence shown here is derived from an EMBL/GenBank/DDBJ whole genome shotgun (WGS) entry which is preliminary data.</text>
</comment>
<dbReference type="InterPro" id="IPR006823">
    <property type="entry name" value="Ceramidase_alk"/>
</dbReference>
<dbReference type="GO" id="GO:0017040">
    <property type="term" value="F:N-acylsphingosine amidohydrolase activity"/>
    <property type="evidence" value="ECO:0007669"/>
    <property type="project" value="UniProtKB-UniRule"/>
</dbReference>
<dbReference type="InterPro" id="IPR031331">
    <property type="entry name" value="NEUT/ALK_ceramidase_C"/>
</dbReference>
<dbReference type="InterPro" id="IPR031329">
    <property type="entry name" value="NEUT/ALK_ceramidase_N"/>
</dbReference>
<dbReference type="GO" id="GO:0005576">
    <property type="term" value="C:extracellular region"/>
    <property type="evidence" value="ECO:0007669"/>
    <property type="project" value="TreeGrafter"/>
</dbReference>
<dbReference type="Gene3D" id="2.60.40.2300">
    <property type="entry name" value="Neutral/alkaline non-lysosomal ceramidase, C-terminal domain"/>
    <property type="match status" value="1"/>
</dbReference>
<dbReference type="NCBIfam" id="NF041649">
    <property type="entry name" value="ceramidase_neut"/>
    <property type="match status" value="1"/>
</dbReference>
<dbReference type="Proteomes" id="UP001064782">
    <property type="component" value="Unassembled WGS sequence"/>
</dbReference>
<sequence>MEGAAMASERLSAGLSAGLSVGRGISDITGEAADCGMLGYGKIEQRTAGIHLRLRSRAFVFDDGRQRVLLVVAELPLPMQNVTDEVLRLLAMSYGNTYTAGNTLITTTHTHAGPGGYCGQLLYNLSTGGFRPATFTAIVDGIVESIRHAHEDLAPAEVLLSHGELHDASINRSPSSFDRNPASDRDFFPGRIDPLTTLIQIDRGQDTVGAIHFFATHGTSMTNRNLLITGDNKGFAAHHWERTVRGADYLAGQPEFVGAFAQTNAGDMSPHVDGPVDYGPRRSEDERANTRRIGLAQFEDASAQLGSGTPIGTDVDARFTYVDLTDVLVGGQYTPDGREHRTGRPMIAAAMFAGTDEGEGFPGFRQGRNFLWDNISRLVYRLGARTRAAQEPKGMVIPAHLLNRLQPFIQETVPVQLIRIGRLYLIGIPGEPTITSGLRLRRTVASILGADLNDVLCVGYSNAYIHYVTTPEEYLEQRYEGGSTLFGRWELPALMQTVAALAEAMRDGRPVSPGGGPRRRKPRSWLRVPPADNGSFGAILAQPDGTYRPGDTVEAAFVSGYPNNDLHRNSTFLEVLHLAQGQWTRVADDGDWSTTFEWEREGRAGSRVRIRWEIPADAAAGQYRIVHHGATRDRHGRIEPFRSTTHEFTVR</sequence>
<dbReference type="GO" id="GO:0016020">
    <property type="term" value="C:membrane"/>
    <property type="evidence" value="ECO:0007669"/>
    <property type="project" value="GOC"/>
</dbReference>
<keyword evidence="4" id="KW-0862">Zinc</keyword>
<comment type="similarity">
    <text evidence="1 5">Belongs to the neutral ceramidase family.</text>
</comment>
<dbReference type="Pfam" id="PF17048">
    <property type="entry name" value="Ceramidse_alk_C"/>
    <property type="match status" value="1"/>
</dbReference>
<feature type="binding site" evidence="4">
    <location>
        <position position="467"/>
    </location>
    <ligand>
        <name>Zn(2+)</name>
        <dbReference type="ChEBI" id="CHEBI:29105"/>
    </ligand>
</feature>
<reference evidence="10" key="1">
    <citation type="submission" date="2022-08" db="EMBL/GenBank/DDBJ databases">
        <title>Mycobacterium kiyosense sp. nov., scotochromogenic slow-glowing species isolated from respiratory specimens.</title>
        <authorList>
            <person name="Fukano H."/>
            <person name="Kazumi Y."/>
            <person name="Sakagami N."/>
            <person name="Ato M."/>
            <person name="Mitarai S."/>
            <person name="Hoshino Y."/>
        </authorList>
    </citation>
    <scope>NUCLEOTIDE SEQUENCE</scope>
    <source>
        <strain evidence="10">1413</strain>
        <strain evidence="9">SRL2020-028</strain>
    </source>
</reference>
<feature type="binding site" evidence="4">
    <location>
        <position position="431"/>
    </location>
    <ligand>
        <name>Zn(2+)</name>
        <dbReference type="ChEBI" id="CHEBI:29105"/>
    </ligand>
</feature>
<gene>
    <name evidence="10" type="ORF">Mkiyose1413_15080</name>
    <name evidence="9" type="ORF">SRL2020028_47940</name>
</gene>
<evidence type="ECO:0000256" key="5">
    <source>
        <dbReference type="RuleBase" id="RU366019"/>
    </source>
</evidence>
<protein>
    <recommendedName>
        <fullName evidence="5">Neutral ceramidase</fullName>
        <ecNumber evidence="5">3.5.1.23</ecNumber>
    </recommendedName>
</protein>
<evidence type="ECO:0000313" key="11">
    <source>
        <dbReference type="Proteomes" id="UP001064782"/>
    </source>
</evidence>
<proteinExistence type="inferred from homology"/>